<name>A0A915J5P1_ROMCU</name>
<accession>A0A915J5P1</accession>
<reference evidence="2" key="1">
    <citation type="submission" date="2022-11" db="UniProtKB">
        <authorList>
            <consortium name="WormBaseParasite"/>
        </authorList>
    </citation>
    <scope>IDENTIFICATION</scope>
</reference>
<sequence length="65" mass="7189">MPDVASPSVKNKIIGEKLSVYSICIRSIAVFKARKISVAKKCCKIPAFFDELATFPDKKRASVDQ</sequence>
<proteinExistence type="predicted"/>
<organism evidence="1 2">
    <name type="scientific">Romanomermis culicivorax</name>
    <name type="common">Nematode worm</name>
    <dbReference type="NCBI Taxonomy" id="13658"/>
    <lineage>
        <taxon>Eukaryota</taxon>
        <taxon>Metazoa</taxon>
        <taxon>Ecdysozoa</taxon>
        <taxon>Nematoda</taxon>
        <taxon>Enoplea</taxon>
        <taxon>Dorylaimia</taxon>
        <taxon>Mermithida</taxon>
        <taxon>Mermithoidea</taxon>
        <taxon>Mermithidae</taxon>
        <taxon>Romanomermis</taxon>
    </lineage>
</organism>
<protein>
    <submittedName>
        <fullName evidence="2">Uncharacterized protein</fullName>
    </submittedName>
</protein>
<dbReference type="AlphaFoldDB" id="A0A915J5P1"/>
<dbReference type="WBParaSite" id="nRc.2.0.1.t21787-RA">
    <property type="protein sequence ID" value="nRc.2.0.1.t21787-RA"/>
    <property type="gene ID" value="nRc.2.0.1.g21787"/>
</dbReference>
<evidence type="ECO:0000313" key="2">
    <source>
        <dbReference type="WBParaSite" id="nRc.2.0.1.t21787-RA"/>
    </source>
</evidence>
<dbReference type="Proteomes" id="UP000887565">
    <property type="component" value="Unplaced"/>
</dbReference>
<evidence type="ECO:0000313" key="1">
    <source>
        <dbReference type="Proteomes" id="UP000887565"/>
    </source>
</evidence>
<keyword evidence="1" id="KW-1185">Reference proteome</keyword>